<evidence type="ECO:0000313" key="2">
    <source>
        <dbReference type="Proteomes" id="UP000284853"/>
    </source>
</evidence>
<reference evidence="1 2" key="1">
    <citation type="submission" date="2017-08" db="EMBL/GenBank/DDBJ databases">
        <title>Comparative genomics of bacteria isolated from necrotic lesions of AOD affected trees.</title>
        <authorList>
            <person name="Doonan J."/>
            <person name="Denman S."/>
            <person name="Mcdonald J.E."/>
        </authorList>
    </citation>
    <scope>NUCLEOTIDE SEQUENCE [LARGE SCALE GENOMIC DNA]</scope>
    <source>
        <strain evidence="1 2">CIP 105588</strain>
    </source>
</reference>
<dbReference type="EMBL" id="NSDJ01000001">
    <property type="protein sequence ID" value="RKF68896.1"/>
    <property type="molecule type" value="Genomic_DNA"/>
</dbReference>
<proteinExistence type="predicted"/>
<sequence>MSPSYFKLQVRWLRLLTRITDPCQLIGIRSVAACLPFELFRGKPDTQFFVASDSTKAYSSAISS</sequence>
<dbReference type="Proteomes" id="UP000284853">
    <property type="component" value="Unassembled WGS sequence"/>
</dbReference>
<protein>
    <submittedName>
        <fullName evidence="1">Uncharacterized protein</fullName>
    </submittedName>
</protein>
<comment type="caution">
    <text evidence="1">The sequence shown here is derived from an EMBL/GenBank/DDBJ whole genome shotgun (WGS) entry which is preliminary data.</text>
</comment>
<accession>A0ABX9PUZ8</accession>
<name>A0ABX9PUZ8_9GAMM</name>
<keyword evidence="2" id="KW-1185">Reference proteome</keyword>
<gene>
    <name evidence="1" type="ORF">CKQ54_11205</name>
</gene>
<evidence type="ECO:0000313" key="1">
    <source>
        <dbReference type="EMBL" id="RKF68896.1"/>
    </source>
</evidence>
<organism evidence="1 2">
    <name type="scientific">Rahnella variigena</name>
    <dbReference type="NCBI Taxonomy" id="574964"/>
    <lineage>
        <taxon>Bacteria</taxon>
        <taxon>Pseudomonadati</taxon>
        <taxon>Pseudomonadota</taxon>
        <taxon>Gammaproteobacteria</taxon>
        <taxon>Enterobacterales</taxon>
        <taxon>Yersiniaceae</taxon>
        <taxon>Rahnella</taxon>
    </lineage>
</organism>